<dbReference type="Gene3D" id="3.90.950.10">
    <property type="match status" value="1"/>
</dbReference>
<evidence type="ECO:0000313" key="5">
    <source>
        <dbReference type="EMBL" id="ABK45839.1"/>
    </source>
</evidence>
<comment type="catalytic activity">
    <reaction evidence="4">
        <text>dTTP + H2O = dTMP + diphosphate + H(+)</text>
        <dbReference type="Rhea" id="RHEA:28534"/>
        <dbReference type="ChEBI" id="CHEBI:15377"/>
        <dbReference type="ChEBI" id="CHEBI:15378"/>
        <dbReference type="ChEBI" id="CHEBI:33019"/>
        <dbReference type="ChEBI" id="CHEBI:37568"/>
        <dbReference type="ChEBI" id="CHEBI:63528"/>
        <dbReference type="EC" id="3.6.1.9"/>
    </reaction>
</comment>
<keyword evidence="2 4" id="KW-0378">Hydrolase</keyword>
<keyword evidence="3 4" id="KW-0546">Nucleotide metabolism</keyword>
<dbReference type="Pfam" id="PF02545">
    <property type="entry name" value="Maf"/>
    <property type="match status" value="1"/>
</dbReference>
<dbReference type="GO" id="GO:0036221">
    <property type="term" value="F:UTP diphosphatase activity"/>
    <property type="evidence" value="ECO:0007669"/>
    <property type="project" value="RHEA"/>
</dbReference>
<accession>A0LCZ6</accession>
<dbReference type="AlphaFoldDB" id="A0LCZ6"/>
<dbReference type="SUPFAM" id="SSF52972">
    <property type="entry name" value="ITPase-like"/>
    <property type="match status" value="1"/>
</dbReference>
<proteinExistence type="inferred from homology"/>
<dbReference type="HOGENOM" id="CLU_040416_2_1_5"/>
<dbReference type="PANTHER" id="PTHR43213:SF5">
    <property type="entry name" value="BIFUNCTIONAL DTTP_UTP PYROPHOSPHATASE_METHYLTRANSFERASE PROTEIN-RELATED"/>
    <property type="match status" value="1"/>
</dbReference>
<evidence type="ECO:0000313" key="6">
    <source>
        <dbReference type="Proteomes" id="UP000002586"/>
    </source>
</evidence>
<evidence type="ECO:0000256" key="3">
    <source>
        <dbReference type="ARBA" id="ARBA00023080"/>
    </source>
</evidence>
<evidence type="ECO:0000256" key="2">
    <source>
        <dbReference type="ARBA" id="ARBA00022801"/>
    </source>
</evidence>
<comment type="cofactor">
    <cofactor evidence="1 4">
        <name>a divalent metal cation</name>
        <dbReference type="ChEBI" id="CHEBI:60240"/>
    </cofactor>
</comment>
<keyword evidence="6" id="KW-1185">Reference proteome</keyword>
<dbReference type="PIRSF" id="PIRSF006305">
    <property type="entry name" value="Maf"/>
    <property type="match status" value="1"/>
</dbReference>
<comment type="similarity">
    <text evidence="4">Belongs to the Maf family. YhdE subfamily.</text>
</comment>
<name>A0LCZ6_MAGMM</name>
<comment type="subcellular location">
    <subcellularLocation>
        <location evidence="4">Cytoplasm</location>
    </subcellularLocation>
</comment>
<dbReference type="GO" id="GO:0036218">
    <property type="term" value="F:dTTP diphosphatase activity"/>
    <property type="evidence" value="ECO:0007669"/>
    <property type="project" value="RHEA"/>
</dbReference>
<dbReference type="EMBL" id="CP000471">
    <property type="protein sequence ID" value="ABK45839.1"/>
    <property type="molecule type" value="Genomic_DNA"/>
</dbReference>
<feature type="site" description="Important for substrate specificity" evidence="4">
    <location>
        <position position="163"/>
    </location>
</feature>
<dbReference type="GO" id="GO:0009117">
    <property type="term" value="P:nucleotide metabolic process"/>
    <property type="evidence" value="ECO:0007669"/>
    <property type="project" value="UniProtKB-KW"/>
</dbReference>
<feature type="site" description="Important for substrate specificity" evidence="4">
    <location>
        <position position="80"/>
    </location>
</feature>
<dbReference type="RefSeq" id="WP_011714898.1">
    <property type="nucleotide sequence ID" value="NC_008576.1"/>
</dbReference>
<organism evidence="5 6">
    <name type="scientific">Magnetococcus marinus (strain ATCC BAA-1437 / JCM 17883 / MC-1)</name>
    <dbReference type="NCBI Taxonomy" id="156889"/>
    <lineage>
        <taxon>Bacteria</taxon>
        <taxon>Pseudomonadati</taxon>
        <taxon>Pseudomonadota</taxon>
        <taxon>Magnetococcia</taxon>
        <taxon>Magnetococcales</taxon>
        <taxon>Magnetococcaceae</taxon>
        <taxon>Magnetococcus</taxon>
    </lineage>
</organism>
<dbReference type="CDD" id="cd00555">
    <property type="entry name" value="Maf"/>
    <property type="match status" value="1"/>
</dbReference>
<evidence type="ECO:0000256" key="4">
    <source>
        <dbReference type="HAMAP-Rule" id="MF_00528"/>
    </source>
</evidence>
<protein>
    <recommendedName>
        <fullName evidence="4">dTTP/UTP pyrophosphatase</fullName>
        <shortName evidence="4">dTTPase/UTPase</shortName>
        <ecNumber evidence="4">3.6.1.9</ecNumber>
    </recommendedName>
    <alternativeName>
        <fullName evidence="4">Nucleoside triphosphate pyrophosphatase</fullName>
    </alternativeName>
    <alternativeName>
        <fullName evidence="4">Nucleotide pyrophosphatase</fullName>
        <shortName evidence="4">Nucleotide PPase</shortName>
    </alternativeName>
</protein>
<keyword evidence="4" id="KW-0963">Cytoplasm</keyword>
<dbReference type="EC" id="3.6.1.9" evidence="4"/>
<comment type="caution">
    <text evidence="4">Lacks conserved residue(s) required for the propagation of feature annotation.</text>
</comment>
<sequence>MQALPALWWLNGEVKVCLASASPRRLELLRQVGLDPMVNPVACDETPRIGEDPQAYVVRLAREKARSGAVAGHLTLGSDTAVVVDGAILGKPQHRAEAIAMVQRLVGRCHEVMTGIAVCDNKGQIFSDVVITQVSMREVAPGEIAAYVDYGESMDKAGGYAIQGMGGFLVNRIEGSYSAVVGLPLVESLALLQRAMQG</sequence>
<reference evidence="6" key="1">
    <citation type="journal article" date="2009" name="Appl. Environ. Microbiol.">
        <title>Complete genome sequence of the chemolithoautotrophic marine magnetotactic coccus strain MC-1.</title>
        <authorList>
            <person name="Schubbe S."/>
            <person name="Williams T.J."/>
            <person name="Xie G."/>
            <person name="Kiss H.E."/>
            <person name="Brettin T.S."/>
            <person name="Martinez D."/>
            <person name="Ross C.A."/>
            <person name="Schuler D."/>
            <person name="Cox B.L."/>
            <person name="Nealson K.H."/>
            <person name="Bazylinski D.A."/>
        </authorList>
    </citation>
    <scope>NUCLEOTIDE SEQUENCE [LARGE SCALE GENOMIC DNA]</scope>
    <source>
        <strain evidence="6">ATCC BAA-1437 / JCM 17883 / MC-1</strain>
    </source>
</reference>
<dbReference type="PANTHER" id="PTHR43213">
    <property type="entry name" value="BIFUNCTIONAL DTTP/UTP PYROPHOSPHATASE/METHYLTRANSFERASE PROTEIN-RELATED"/>
    <property type="match status" value="1"/>
</dbReference>
<feature type="active site" description="Proton acceptor" evidence="4">
    <location>
        <position position="79"/>
    </location>
</feature>
<dbReference type="InterPro" id="IPR029001">
    <property type="entry name" value="ITPase-like_fam"/>
</dbReference>
<dbReference type="KEGG" id="mgm:Mmc1_3353"/>
<dbReference type="Proteomes" id="UP000002586">
    <property type="component" value="Chromosome"/>
</dbReference>
<dbReference type="HAMAP" id="MF_00528">
    <property type="entry name" value="Maf"/>
    <property type="match status" value="1"/>
</dbReference>
<feature type="site" description="Important for substrate specificity" evidence="4">
    <location>
        <position position="24"/>
    </location>
</feature>
<dbReference type="NCBIfam" id="TIGR00172">
    <property type="entry name" value="maf"/>
    <property type="match status" value="1"/>
</dbReference>
<dbReference type="eggNOG" id="COG0424">
    <property type="taxonomic scope" value="Bacteria"/>
</dbReference>
<dbReference type="GO" id="GO:0005737">
    <property type="term" value="C:cytoplasm"/>
    <property type="evidence" value="ECO:0007669"/>
    <property type="project" value="UniProtKB-SubCell"/>
</dbReference>
<comment type="function">
    <text evidence="4">Nucleoside triphosphate pyrophosphatase that hydrolyzes dTTP and UTP. May have a dual role in cell division arrest and in preventing the incorporation of modified nucleotides into cellular nucleic acids.</text>
</comment>
<dbReference type="InterPro" id="IPR003697">
    <property type="entry name" value="Maf-like"/>
</dbReference>
<dbReference type="STRING" id="156889.Mmc1_3353"/>
<gene>
    <name evidence="5" type="ordered locus">Mmc1_3353</name>
</gene>
<evidence type="ECO:0000256" key="1">
    <source>
        <dbReference type="ARBA" id="ARBA00001968"/>
    </source>
</evidence>
<comment type="catalytic activity">
    <reaction evidence="4">
        <text>UTP + H2O = UMP + diphosphate + H(+)</text>
        <dbReference type="Rhea" id="RHEA:29395"/>
        <dbReference type="ChEBI" id="CHEBI:15377"/>
        <dbReference type="ChEBI" id="CHEBI:15378"/>
        <dbReference type="ChEBI" id="CHEBI:33019"/>
        <dbReference type="ChEBI" id="CHEBI:46398"/>
        <dbReference type="ChEBI" id="CHEBI:57865"/>
        <dbReference type="EC" id="3.6.1.9"/>
    </reaction>
</comment>
<reference evidence="5 6" key="2">
    <citation type="journal article" date="2012" name="Int. J. Syst. Evol. Microbiol.">
        <title>Magnetococcus marinus gen. nov., sp. nov., a marine, magnetotactic bacterium that represents a novel lineage (Magnetococcaceae fam. nov.; Magnetococcales ord. nov.) at the base of the Alphaproteobacteria.</title>
        <authorList>
            <person name="Bazylinski D.A."/>
            <person name="Williams T.J."/>
            <person name="Lefevre C.T."/>
            <person name="Berg R.J."/>
            <person name="Zhang C.L."/>
            <person name="Bowser S.S."/>
            <person name="Dean A.J."/>
            <person name="Beveridge T.J."/>
        </authorList>
    </citation>
    <scope>NUCLEOTIDE SEQUENCE [LARGE SCALE GENOMIC DNA]</scope>
    <source>
        <strain evidence="6">ATCC BAA-1437 / JCM 17883 / MC-1</strain>
    </source>
</reference>
<dbReference type="OrthoDB" id="9807767at2"/>